<dbReference type="SMART" id="SM00387">
    <property type="entry name" value="HATPase_c"/>
    <property type="match status" value="1"/>
</dbReference>
<feature type="modified residue" description="Phosphohistidine" evidence="16">
    <location>
        <position position="987"/>
    </location>
</feature>
<dbReference type="Gene3D" id="3.40.50.2300">
    <property type="match status" value="2"/>
</dbReference>
<dbReference type="InterPro" id="IPR004358">
    <property type="entry name" value="Sig_transdc_His_kin-like_C"/>
</dbReference>
<dbReference type="SUPFAM" id="SSF47384">
    <property type="entry name" value="Homodimeric domain of signal transducing histidine kinase"/>
    <property type="match status" value="1"/>
</dbReference>
<evidence type="ECO:0000256" key="18">
    <source>
        <dbReference type="SAM" id="Phobius"/>
    </source>
</evidence>
<protein>
    <recommendedName>
        <fullName evidence="15">Sensory/regulatory protein RpfC</fullName>
        <ecNumber evidence="3">2.7.13.3</ecNumber>
    </recommendedName>
</protein>
<comment type="subcellular location">
    <subcellularLocation>
        <location evidence="2">Cell membrane</location>
        <topology evidence="2">Multi-pass membrane protein</topology>
    </subcellularLocation>
</comment>
<feature type="domain" description="Response regulatory" evidence="20">
    <location>
        <begin position="635"/>
        <end position="756"/>
    </location>
</feature>
<dbReference type="InterPro" id="IPR011006">
    <property type="entry name" value="CheY-like_superfamily"/>
</dbReference>
<dbReference type="HOGENOM" id="CLU_276193_0_0_7"/>
<evidence type="ECO:0000256" key="3">
    <source>
        <dbReference type="ARBA" id="ARBA00012438"/>
    </source>
</evidence>
<evidence type="ECO:0000256" key="16">
    <source>
        <dbReference type="PROSITE-ProRule" id="PRU00110"/>
    </source>
</evidence>
<keyword evidence="25" id="KW-1185">Reference proteome</keyword>
<dbReference type="PROSITE" id="PS50112">
    <property type="entry name" value="PAS"/>
    <property type="match status" value="1"/>
</dbReference>
<evidence type="ECO:0000256" key="4">
    <source>
        <dbReference type="ARBA" id="ARBA00022475"/>
    </source>
</evidence>
<evidence type="ECO:0000259" key="21">
    <source>
        <dbReference type="PROSITE" id="PS50112"/>
    </source>
</evidence>
<dbReference type="SUPFAM" id="SSF55785">
    <property type="entry name" value="PYP-like sensor domain (PAS domain)"/>
    <property type="match status" value="1"/>
</dbReference>
<dbReference type="Gene3D" id="3.30.450.20">
    <property type="entry name" value="PAS domain"/>
    <property type="match status" value="1"/>
</dbReference>
<keyword evidence="9 24" id="KW-0418">Kinase</keyword>
<keyword evidence="11 18" id="KW-1133">Transmembrane helix</keyword>
<evidence type="ECO:0000256" key="12">
    <source>
        <dbReference type="ARBA" id="ARBA00023012"/>
    </source>
</evidence>
<dbReference type="Gene3D" id="3.30.565.10">
    <property type="entry name" value="Histidine kinase-like ATPase, C-terminal domain"/>
    <property type="match status" value="1"/>
</dbReference>
<dbReference type="SUPFAM" id="SSF47226">
    <property type="entry name" value="Histidine-containing phosphotransfer domain, HPT domain"/>
    <property type="match status" value="1"/>
</dbReference>
<feature type="domain" description="PAS" evidence="21">
    <location>
        <begin position="250"/>
        <end position="288"/>
    </location>
</feature>
<evidence type="ECO:0000256" key="2">
    <source>
        <dbReference type="ARBA" id="ARBA00004651"/>
    </source>
</evidence>
<evidence type="ECO:0000256" key="14">
    <source>
        <dbReference type="ARBA" id="ARBA00064003"/>
    </source>
</evidence>
<dbReference type="eggNOG" id="COG0745">
    <property type="taxonomic scope" value="Bacteria"/>
</dbReference>
<dbReference type="FunFam" id="3.30.565.10:FF:000010">
    <property type="entry name" value="Sensor histidine kinase RcsC"/>
    <property type="match status" value="1"/>
</dbReference>
<keyword evidence="6 24" id="KW-0808">Transferase</keyword>
<proteinExistence type="predicted"/>
<dbReference type="InterPro" id="IPR003594">
    <property type="entry name" value="HATPase_dom"/>
</dbReference>
<dbReference type="InterPro" id="IPR003661">
    <property type="entry name" value="HisK_dim/P_dom"/>
</dbReference>
<feature type="modified residue" description="4-aspartylphosphate" evidence="17">
    <location>
        <position position="837"/>
    </location>
</feature>
<keyword evidence="4" id="KW-1003">Cell membrane</keyword>
<dbReference type="CDD" id="cd16922">
    <property type="entry name" value="HATPase_EvgS-ArcB-TorS-like"/>
    <property type="match status" value="1"/>
</dbReference>
<keyword evidence="12" id="KW-0902">Two-component regulatory system</keyword>
<evidence type="ECO:0000256" key="5">
    <source>
        <dbReference type="ARBA" id="ARBA00022553"/>
    </source>
</evidence>
<dbReference type="CDD" id="cd00082">
    <property type="entry name" value="HisKA"/>
    <property type="match status" value="1"/>
</dbReference>
<dbReference type="GO" id="GO:0005524">
    <property type="term" value="F:ATP binding"/>
    <property type="evidence" value="ECO:0007669"/>
    <property type="project" value="UniProtKB-KW"/>
</dbReference>
<dbReference type="InterPro" id="IPR001789">
    <property type="entry name" value="Sig_transdc_resp-reg_receiver"/>
</dbReference>
<keyword evidence="5 17" id="KW-0597">Phosphoprotein</keyword>
<accession>B8FHG2</accession>
<keyword evidence="13 18" id="KW-0472">Membrane</keyword>
<dbReference type="CDD" id="cd17546">
    <property type="entry name" value="REC_hyHK_CKI1_RcsC-like"/>
    <property type="match status" value="2"/>
</dbReference>
<dbReference type="PROSITE" id="PS50109">
    <property type="entry name" value="HIS_KIN"/>
    <property type="match status" value="1"/>
</dbReference>
<evidence type="ECO:0000256" key="13">
    <source>
        <dbReference type="ARBA" id="ARBA00023136"/>
    </source>
</evidence>
<dbReference type="GO" id="GO:0005886">
    <property type="term" value="C:plasma membrane"/>
    <property type="evidence" value="ECO:0007669"/>
    <property type="project" value="UniProtKB-SubCell"/>
</dbReference>
<dbReference type="InterPro" id="IPR000700">
    <property type="entry name" value="PAS-assoc_C"/>
</dbReference>
<evidence type="ECO:0000259" key="19">
    <source>
        <dbReference type="PROSITE" id="PS50109"/>
    </source>
</evidence>
<dbReference type="InterPro" id="IPR000014">
    <property type="entry name" value="PAS"/>
</dbReference>
<evidence type="ECO:0000259" key="20">
    <source>
        <dbReference type="PROSITE" id="PS50110"/>
    </source>
</evidence>
<dbReference type="PROSITE" id="PS50113">
    <property type="entry name" value="PAC"/>
    <property type="match status" value="1"/>
</dbReference>
<evidence type="ECO:0000256" key="15">
    <source>
        <dbReference type="ARBA" id="ARBA00068150"/>
    </source>
</evidence>
<feature type="domain" description="PAC" evidence="22">
    <location>
        <begin position="325"/>
        <end position="377"/>
    </location>
</feature>
<dbReference type="Pfam" id="PF00072">
    <property type="entry name" value="Response_reg"/>
    <property type="match status" value="2"/>
</dbReference>
<keyword evidence="7 18" id="KW-0812">Transmembrane</keyword>
<evidence type="ECO:0000259" key="23">
    <source>
        <dbReference type="PROSITE" id="PS50894"/>
    </source>
</evidence>
<comment type="subunit">
    <text evidence="14">At low DSF concentrations, interacts with RpfF.</text>
</comment>
<feature type="domain" description="Response regulatory" evidence="20">
    <location>
        <begin position="784"/>
        <end position="905"/>
    </location>
</feature>
<dbReference type="InterPro" id="IPR036890">
    <property type="entry name" value="HATPase_C_sf"/>
</dbReference>
<dbReference type="Pfam" id="PF13426">
    <property type="entry name" value="PAS_9"/>
    <property type="match status" value="1"/>
</dbReference>
<keyword evidence="8" id="KW-0547">Nucleotide-binding</keyword>
<dbReference type="AlphaFoldDB" id="B8FHG2"/>
<evidence type="ECO:0000256" key="8">
    <source>
        <dbReference type="ARBA" id="ARBA00022741"/>
    </source>
</evidence>
<dbReference type="SMART" id="SM00448">
    <property type="entry name" value="REC"/>
    <property type="match status" value="2"/>
</dbReference>
<dbReference type="eggNOG" id="COG0784">
    <property type="taxonomic scope" value="Bacteria"/>
</dbReference>
<dbReference type="eggNOG" id="COG2205">
    <property type="taxonomic scope" value="Bacteria"/>
</dbReference>
<sequence>MRPGLSFMHYGRSASEVCELLNKERHPSISGNLTIWLSLAFIVFSSLGFYIFYRIEVQQGKRHLEDQTLRYLSLISESIKFPLWNLDTENVELTSHAYLENEAIVKLLVYSSSGALLFRYDRTWKHPPIEELTRDVYYNREKVGSLSFAFTDVFMREQWRQLVIAGFIIQCIAIACILSLTSILLRKFLKKPLASLSSLAMKFEQGDYDFHLSNPHKEFLPFVDVLKTMGATIRNQIRTLNDSNAALRKAEAKYRSMFENSREGLFKTDQDGGLESANPALARILGYQSPRDLPDGATMLKQHLIPEKEKRIQLYRELEEAGEAVGVEVRGVRRDGSFFWGEFTVLRVEGEAESSRSYECILVDTTERKFREIAEREKQAAVMANETKSLFVANMSHEIRTPMNAIIGLSSLALRTDLTSRQRDYLTKIEYSAQSLLRIINDILDLSKIEAGRLTMEAIEFDLEDALNNLAKMVSVKADEKGLDVIFDIGKDVPTGLIGDPTRLNQVLLNLTDNAVKFTEQGQVIIKVRREREAADVQGSTLRFSVIDTGIGMRAQQAPYLFQSFTQADASITRKHGGTGLGLTISKHIVDLMGGEISVSSEFGVGSTFTFTAHFGLHSQAKKKTAPIPFLSAHNVLVVDDNRAAREVMKENLEGFGCTVRTAAAGAEAVSKVEKADAMEPFHLVLMDWNMPGMDGLEAARMIKSSRQIAHPPAVMIVTAYGNEELIQQSNQAGNDGFLVKPVTPSVLYNSILTVMQGAHSPGPETQEREPLEIYGLDGIRGAHILVVEDNEINQQIVVELLELEGFSVSVAEHGKAALDIIHALEPNEKIDAILMDVQMSEMDGYTATQEIRKMPAPLCLIPIIAMTAHAMPSERDKCLASGMDDFVPKPIDQKGMFQTLVKWIPPGGRAKHAAQSGPKESVSPPFALPSSMKYIDPDLGLALLRGNGNLYAKLLREFLTDHGKDLSCVLEAVAAKEYVKAADKVHGLKSIAGGLGAQALFASSESLERKLREDDGQGLDQAMTRFSDDFENVMGELQGIGAALPYKVKEVECNPVSDSQKIITILNKVEDLAKQMDPDVEDKAEEAGALLNCMGSPFREMGEQLIAHASNLDFKDALDTLGDVRDAVLKTKSDKRAAMAAVQADGEIGDNG</sequence>
<evidence type="ECO:0000256" key="7">
    <source>
        <dbReference type="ARBA" id="ARBA00022692"/>
    </source>
</evidence>
<dbReference type="PANTHER" id="PTHR45339:SF1">
    <property type="entry name" value="HYBRID SIGNAL TRANSDUCTION HISTIDINE KINASE J"/>
    <property type="match status" value="1"/>
</dbReference>
<evidence type="ECO:0000313" key="24">
    <source>
        <dbReference type="EMBL" id="ACL02250.1"/>
    </source>
</evidence>
<dbReference type="InterPro" id="IPR005467">
    <property type="entry name" value="His_kinase_dom"/>
</dbReference>
<dbReference type="KEGG" id="dal:Dalk_0544"/>
<dbReference type="Pfam" id="PF02518">
    <property type="entry name" value="HATPase_c"/>
    <property type="match status" value="1"/>
</dbReference>
<dbReference type="Proteomes" id="UP000000739">
    <property type="component" value="Chromosome"/>
</dbReference>
<feature type="domain" description="Histidine kinase" evidence="19">
    <location>
        <begin position="394"/>
        <end position="617"/>
    </location>
</feature>
<dbReference type="CDD" id="cd00130">
    <property type="entry name" value="PAS"/>
    <property type="match status" value="1"/>
</dbReference>
<dbReference type="Gene3D" id="1.10.287.130">
    <property type="match status" value="1"/>
</dbReference>
<comment type="catalytic activity">
    <reaction evidence="1">
        <text>ATP + protein L-histidine = ADP + protein N-phospho-L-histidine.</text>
        <dbReference type="EC" id="2.7.13.3"/>
    </reaction>
</comment>
<dbReference type="InterPro" id="IPR036641">
    <property type="entry name" value="HPT_dom_sf"/>
</dbReference>
<dbReference type="Pfam" id="PF00512">
    <property type="entry name" value="HisKA"/>
    <property type="match status" value="1"/>
</dbReference>
<evidence type="ECO:0000259" key="22">
    <source>
        <dbReference type="PROSITE" id="PS50113"/>
    </source>
</evidence>
<dbReference type="PANTHER" id="PTHR45339">
    <property type="entry name" value="HYBRID SIGNAL TRANSDUCTION HISTIDINE KINASE J"/>
    <property type="match status" value="1"/>
</dbReference>
<dbReference type="InterPro" id="IPR036097">
    <property type="entry name" value="HisK_dim/P_sf"/>
</dbReference>
<name>B8FHG2_DESAL</name>
<dbReference type="SUPFAM" id="SSF52172">
    <property type="entry name" value="CheY-like"/>
    <property type="match status" value="2"/>
</dbReference>
<dbReference type="GO" id="GO:0000155">
    <property type="term" value="F:phosphorelay sensor kinase activity"/>
    <property type="evidence" value="ECO:0007669"/>
    <property type="project" value="InterPro"/>
</dbReference>
<gene>
    <name evidence="24" type="ordered locus">Dalk_0544</name>
</gene>
<dbReference type="eggNOG" id="COG2198">
    <property type="taxonomic scope" value="Bacteria"/>
</dbReference>
<dbReference type="PROSITE" id="PS50110">
    <property type="entry name" value="RESPONSE_REGULATORY"/>
    <property type="match status" value="2"/>
</dbReference>
<dbReference type="SMART" id="SM00091">
    <property type="entry name" value="PAS"/>
    <property type="match status" value="1"/>
</dbReference>
<evidence type="ECO:0000313" key="25">
    <source>
        <dbReference type="Proteomes" id="UP000000739"/>
    </source>
</evidence>
<dbReference type="FunFam" id="1.10.287.130:FF:000002">
    <property type="entry name" value="Two-component osmosensing histidine kinase"/>
    <property type="match status" value="1"/>
</dbReference>
<evidence type="ECO:0000256" key="11">
    <source>
        <dbReference type="ARBA" id="ARBA00022989"/>
    </source>
</evidence>
<evidence type="ECO:0000256" key="10">
    <source>
        <dbReference type="ARBA" id="ARBA00022840"/>
    </source>
</evidence>
<dbReference type="EC" id="2.7.13.3" evidence="3"/>
<evidence type="ECO:0000256" key="6">
    <source>
        <dbReference type="ARBA" id="ARBA00022679"/>
    </source>
</evidence>
<evidence type="ECO:0000256" key="17">
    <source>
        <dbReference type="PROSITE-ProRule" id="PRU00169"/>
    </source>
</evidence>
<dbReference type="NCBIfam" id="TIGR00229">
    <property type="entry name" value="sensory_box"/>
    <property type="match status" value="1"/>
</dbReference>
<feature type="modified residue" description="4-aspartylphosphate" evidence="17">
    <location>
        <position position="688"/>
    </location>
</feature>
<reference evidence="24 25" key="1">
    <citation type="journal article" date="2012" name="Environ. Microbiol.">
        <title>The genome sequence of Desulfatibacillum alkenivorans AK-01: a blueprint for anaerobic alkane oxidation.</title>
        <authorList>
            <person name="Callaghan A.V."/>
            <person name="Morris B.E."/>
            <person name="Pereira I.A."/>
            <person name="McInerney M.J."/>
            <person name="Austin R.N."/>
            <person name="Groves J.T."/>
            <person name="Kukor J.J."/>
            <person name="Suflita J.M."/>
            <person name="Young L.Y."/>
            <person name="Zylstra G.J."/>
            <person name="Wawrik B."/>
        </authorList>
    </citation>
    <scope>NUCLEOTIDE SEQUENCE [LARGE SCALE GENOMIC DNA]</scope>
    <source>
        <strain evidence="24 25">AK-01</strain>
    </source>
</reference>
<dbReference type="EMBL" id="CP001322">
    <property type="protein sequence ID" value="ACL02250.1"/>
    <property type="molecule type" value="Genomic_DNA"/>
</dbReference>
<organism evidence="24 25">
    <name type="scientific">Desulfatibacillum aliphaticivorans</name>
    <dbReference type="NCBI Taxonomy" id="218208"/>
    <lineage>
        <taxon>Bacteria</taxon>
        <taxon>Pseudomonadati</taxon>
        <taxon>Thermodesulfobacteriota</taxon>
        <taxon>Desulfobacteria</taxon>
        <taxon>Desulfobacterales</taxon>
        <taxon>Desulfatibacillaceae</taxon>
        <taxon>Desulfatibacillum</taxon>
    </lineage>
</organism>
<dbReference type="Gene3D" id="1.20.120.160">
    <property type="entry name" value="HPT domain"/>
    <property type="match status" value="1"/>
</dbReference>
<dbReference type="PROSITE" id="PS50894">
    <property type="entry name" value="HPT"/>
    <property type="match status" value="1"/>
</dbReference>
<feature type="transmembrane region" description="Helical" evidence="18">
    <location>
        <begin position="162"/>
        <end position="185"/>
    </location>
</feature>
<feature type="domain" description="HPt" evidence="23">
    <location>
        <begin position="948"/>
        <end position="1041"/>
    </location>
</feature>
<dbReference type="PRINTS" id="PR00344">
    <property type="entry name" value="BCTRLSENSOR"/>
</dbReference>
<dbReference type="InterPro" id="IPR008207">
    <property type="entry name" value="Sig_transdc_His_kin_Hpt_dom"/>
</dbReference>
<evidence type="ECO:0000256" key="1">
    <source>
        <dbReference type="ARBA" id="ARBA00000085"/>
    </source>
</evidence>
<dbReference type="SUPFAM" id="SSF55874">
    <property type="entry name" value="ATPase domain of HSP90 chaperone/DNA topoisomerase II/histidine kinase"/>
    <property type="match status" value="1"/>
</dbReference>
<keyword evidence="10" id="KW-0067">ATP-binding</keyword>
<dbReference type="SMART" id="SM00388">
    <property type="entry name" value="HisKA"/>
    <property type="match status" value="1"/>
</dbReference>
<feature type="transmembrane region" description="Helical" evidence="18">
    <location>
        <begin position="33"/>
        <end position="53"/>
    </location>
</feature>
<dbReference type="InterPro" id="IPR035965">
    <property type="entry name" value="PAS-like_dom_sf"/>
</dbReference>
<evidence type="ECO:0000256" key="9">
    <source>
        <dbReference type="ARBA" id="ARBA00022777"/>
    </source>
</evidence>